<dbReference type="GO" id="GO:0005737">
    <property type="term" value="C:cytoplasm"/>
    <property type="evidence" value="ECO:0007669"/>
    <property type="project" value="TreeGrafter"/>
</dbReference>
<feature type="domain" description="Rad4 beta-hairpin" evidence="9">
    <location>
        <begin position="559"/>
        <end position="633"/>
    </location>
</feature>
<dbReference type="GO" id="GO:0071942">
    <property type="term" value="C:XPC complex"/>
    <property type="evidence" value="ECO:0007669"/>
    <property type="project" value="TreeGrafter"/>
</dbReference>
<dbReference type="GO" id="GO:0006289">
    <property type="term" value="P:nucleotide-excision repair"/>
    <property type="evidence" value="ECO:0007669"/>
    <property type="project" value="InterPro"/>
</dbReference>
<dbReference type="Proteomes" id="UP001320420">
    <property type="component" value="Unassembled WGS sequence"/>
</dbReference>
<evidence type="ECO:0000259" key="9">
    <source>
        <dbReference type="SMART" id="SM01032"/>
    </source>
</evidence>
<dbReference type="SMART" id="SM01032">
    <property type="entry name" value="BHD_3"/>
    <property type="match status" value="1"/>
</dbReference>
<dbReference type="Pfam" id="PF10404">
    <property type="entry name" value="BHD_2"/>
    <property type="match status" value="1"/>
</dbReference>
<dbReference type="AlphaFoldDB" id="A0AAN9UU82"/>
<dbReference type="PANTHER" id="PTHR12135:SF0">
    <property type="entry name" value="DNA REPAIR PROTEIN COMPLEMENTING XP-C CELLS"/>
    <property type="match status" value="1"/>
</dbReference>
<dbReference type="SMART" id="SM01030">
    <property type="entry name" value="BHD_1"/>
    <property type="match status" value="1"/>
</dbReference>
<feature type="region of interest" description="Disordered" evidence="6">
    <location>
        <begin position="1"/>
        <end position="104"/>
    </location>
</feature>
<feature type="compositionally biased region" description="Low complexity" evidence="6">
    <location>
        <begin position="8"/>
        <end position="32"/>
    </location>
</feature>
<keyword evidence="4" id="KW-0234">DNA repair</keyword>
<comment type="subcellular location">
    <subcellularLocation>
        <location evidence="1">Nucleus</location>
    </subcellularLocation>
</comment>
<dbReference type="InterPro" id="IPR042488">
    <property type="entry name" value="Rad4_BHD3_sf"/>
</dbReference>
<dbReference type="GO" id="GO:0003684">
    <property type="term" value="F:damaged DNA binding"/>
    <property type="evidence" value="ECO:0007669"/>
    <property type="project" value="InterPro"/>
</dbReference>
<feature type="domain" description="Rad4 beta-hairpin" evidence="8">
    <location>
        <begin position="492"/>
        <end position="552"/>
    </location>
</feature>
<dbReference type="Gene3D" id="3.90.260.10">
    <property type="entry name" value="Transglutaminase-like"/>
    <property type="match status" value="1"/>
</dbReference>
<evidence type="ECO:0000313" key="11">
    <source>
        <dbReference type="Proteomes" id="UP001320420"/>
    </source>
</evidence>
<proteinExistence type="inferred from homology"/>
<feature type="region of interest" description="Disordered" evidence="6">
    <location>
        <begin position="693"/>
        <end position="739"/>
    </location>
</feature>
<accession>A0AAN9UU82</accession>
<keyword evidence="11" id="KW-1185">Reference proteome</keyword>
<dbReference type="InterPro" id="IPR018325">
    <property type="entry name" value="Rad4/PNGase_transGLS-fold"/>
</dbReference>
<name>A0AAN9UU82_9PEZI</name>
<comment type="similarity">
    <text evidence="2">Belongs to the XPC family.</text>
</comment>
<dbReference type="InterPro" id="IPR036985">
    <property type="entry name" value="Transglutaminase-like_sf"/>
</dbReference>
<dbReference type="InterPro" id="IPR038765">
    <property type="entry name" value="Papain-like_cys_pep_sf"/>
</dbReference>
<gene>
    <name evidence="10" type="ORF">SLS62_005764</name>
</gene>
<dbReference type="Pfam" id="PF10403">
    <property type="entry name" value="BHD_1"/>
    <property type="match status" value="1"/>
</dbReference>
<comment type="caution">
    <text evidence="10">The sequence shown here is derived from an EMBL/GenBank/DDBJ whole genome shotgun (WGS) entry which is preliminary data.</text>
</comment>
<dbReference type="Pfam" id="PF03835">
    <property type="entry name" value="Rad4"/>
    <property type="match status" value="1"/>
</dbReference>
<evidence type="ECO:0000313" key="10">
    <source>
        <dbReference type="EMBL" id="KAK7752230.1"/>
    </source>
</evidence>
<dbReference type="GO" id="GO:0006298">
    <property type="term" value="P:mismatch repair"/>
    <property type="evidence" value="ECO:0007669"/>
    <property type="project" value="TreeGrafter"/>
</dbReference>
<dbReference type="GO" id="GO:0000111">
    <property type="term" value="C:nucleotide-excision repair factor 2 complex"/>
    <property type="evidence" value="ECO:0007669"/>
    <property type="project" value="TreeGrafter"/>
</dbReference>
<dbReference type="EMBL" id="JAKJXP020000040">
    <property type="protein sequence ID" value="KAK7752230.1"/>
    <property type="molecule type" value="Genomic_DNA"/>
</dbReference>
<dbReference type="PANTHER" id="PTHR12135">
    <property type="entry name" value="DNA REPAIR PROTEIN XP-C / RAD4"/>
    <property type="match status" value="1"/>
</dbReference>
<feature type="compositionally biased region" description="Basic and acidic residues" evidence="6">
    <location>
        <begin position="33"/>
        <end position="42"/>
    </location>
</feature>
<feature type="compositionally biased region" description="Acidic residues" evidence="6">
    <location>
        <begin position="712"/>
        <end position="722"/>
    </location>
</feature>
<evidence type="ECO:0000256" key="2">
    <source>
        <dbReference type="ARBA" id="ARBA00009525"/>
    </source>
</evidence>
<dbReference type="InterPro" id="IPR018327">
    <property type="entry name" value="BHD_2"/>
</dbReference>
<dbReference type="InterPro" id="IPR018326">
    <property type="entry name" value="Rad4_beta-hairpin_dom1"/>
</dbReference>
<protein>
    <recommendedName>
        <fullName evidence="12">DNA repair protein rhp41</fullName>
    </recommendedName>
</protein>
<dbReference type="GO" id="GO:0003697">
    <property type="term" value="F:single-stranded DNA binding"/>
    <property type="evidence" value="ECO:0007669"/>
    <property type="project" value="TreeGrafter"/>
</dbReference>
<evidence type="ECO:0000256" key="6">
    <source>
        <dbReference type="SAM" id="MobiDB-lite"/>
    </source>
</evidence>
<dbReference type="SMART" id="SM01031">
    <property type="entry name" value="BHD_2"/>
    <property type="match status" value="1"/>
</dbReference>
<dbReference type="SUPFAM" id="SSF54001">
    <property type="entry name" value="Cysteine proteinases"/>
    <property type="match status" value="1"/>
</dbReference>
<dbReference type="InterPro" id="IPR018328">
    <property type="entry name" value="Rad4_beta-hairpin_dom3"/>
</dbReference>
<evidence type="ECO:0000256" key="5">
    <source>
        <dbReference type="ARBA" id="ARBA00023242"/>
    </source>
</evidence>
<dbReference type="Pfam" id="PF10405">
    <property type="entry name" value="BHD_3"/>
    <property type="match status" value="1"/>
</dbReference>
<feature type="domain" description="Rad4 beta-hairpin" evidence="7">
    <location>
        <begin position="433"/>
        <end position="490"/>
    </location>
</feature>
<evidence type="ECO:0008006" key="12">
    <source>
        <dbReference type="Google" id="ProtNLM"/>
    </source>
</evidence>
<feature type="compositionally biased region" description="Acidic residues" evidence="6">
    <location>
        <begin position="83"/>
        <end position="98"/>
    </location>
</feature>
<sequence>MAGRKRTASGSHASAAKASGSSRRTRSGASRGDIPDVYRDMLAEVEVQPNSGSPERPVKRKRPGQRSHEKPPKPAATQAEKVAEEENQDEEEDIEFEDVSLPVAAIQTIERDTDTDDEEDDSLAFEDVDLPFFNIDSSTIEDTPKGLELDLSARTAISARKAVDRRKPINKLEKDRRVEYQLPEDAETLVDRADFRNAAKSLKGSRDVGVQLFCALLRSAGIEARLVCSLQPLSFVSGGPPMGKPPRKKGKLSLEEQYARMPKYDSSYESPAAATPFPMSARRRLGHPNAAAFEVPTTPSGSSSSQTAPLPKKIRESPFPVYWVEVLDEAHQKWQPVDPLVTESLWKPNKLEPPSSDRENYMVYVVGFEADGTAQDVTRRYTKAYNAKTRKMRIESATPIGERWWRKALRAYSRGHTTDLDQIESNELAAAESREPMPRNVADFKDHPIYALERHLRRNEVLVPNATAAGTVGAGSKGPLEKIYRRKDVRVARSREKWYRMGREVRPDEIPVKFLPKPVKKTDVFGDEEYGDGETVGTPIYMLEQTDLYKAPPIVDGRIPKNRFGNLDIYVPSMVPEGGAYVADDLGARAALVLGVDYAPALTGFQFKGRQGTAVLHGVVVAAEHEEAVRAVIAGLRDQEAEVERERRTREVLRAWRTFLMHLRVRQRIWAGVDSDEEAEAAAAAAAGNTVRMDLDGSKGKGKGRAAAEAGDHDDDDDDEADVAAHQSEESGEGGGFMVDDDYAGGFFVD</sequence>
<evidence type="ECO:0000259" key="8">
    <source>
        <dbReference type="SMART" id="SM01031"/>
    </source>
</evidence>
<dbReference type="InterPro" id="IPR004583">
    <property type="entry name" value="DNA_repair_Rad4"/>
</dbReference>
<organism evidence="10 11">
    <name type="scientific">Diatrype stigma</name>
    <dbReference type="NCBI Taxonomy" id="117547"/>
    <lineage>
        <taxon>Eukaryota</taxon>
        <taxon>Fungi</taxon>
        <taxon>Dikarya</taxon>
        <taxon>Ascomycota</taxon>
        <taxon>Pezizomycotina</taxon>
        <taxon>Sordariomycetes</taxon>
        <taxon>Xylariomycetidae</taxon>
        <taxon>Xylariales</taxon>
        <taxon>Diatrypaceae</taxon>
        <taxon>Diatrype</taxon>
    </lineage>
</organism>
<evidence type="ECO:0000256" key="4">
    <source>
        <dbReference type="ARBA" id="ARBA00023204"/>
    </source>
</evidence>
<dbReference type="Gene3D" id="3.30.70.2460">
    <property type="entry name" value="Rad4, beta-hairpin domain BHD3"/>
    <property type="match status" value="1"/>
</dbReference>
<feature type="region of interest" description="Disordered" evidence="6">
    <location>
        <begin position="292"/>
        <end position="312"/>
    </location>
</feature>
<evidence type="ECO:0000259" key="7">
    <source>
        <dbReference type="SMART" id="SM01030"/>
    </source>
</evidence>
<reference evidence="10 11" key="1">
    <citation type="submission" date="2024-02" db="EMBL/GenBank/DDBJ databases">
        <title>De novo assembly and annotation of 12 fungi associated with fruit tree decline syndrome in Ontario, Canada.</title>
        <authorList>
            <person name="Sulman M."/>
            <person name="Ellouze W."/>
            <person name="Ilyukhin E."/>
        </authorList>
    </citation>
    <scope>NUCLEOTIDE SEQUENCE [LARGE SCALE GENOMIC DNA]</scope>
    <source>
        <strain evidence="10 11">M11/M66-122</strain>
    </source>
</reference>
<evidence type="ECO:0000256" key="1">
    <source>
        <dbReference type="ARBA" id="ARBA00004123"/>
    </source>
</evidence>
<feature type="compositionally biased region" description="Low complexity" evidence="6">
    <location>
        <begin position="296"/>
        <end position="309"/>
    </location>
</feature>
<evidence type="ECO:0000256" key="3">
    <source>
        <dbReference type="ARBA" id="ARBA00022763"/>
    </source>
</evidence>
<dbReference type="Gene3D" id="2.20.20.110">
    <property type="entry name" value="Rad4, beta-hairpin domain BHD1"/>
    <property type="match status" value="1"/>
</dbReference>
<keyword evidence="3" id="KW-0227">DNA damage</keyword>
<keyword evidence="5" id="KW-0539">Nucleus</keyword>